<dbReference type="PANTHER" id="PTHR19211:SF135">
    <property type="entry name" value="ATPASE, PUTATIVE (AFU_ORTHOLOGUE AFUA_1G16440)-RELATED"/>
    <property type="match status" value="1"/>
</dbReference>
<dbReference type="AlphaFoldDB" id="A0AAV5AP39"/>
<evidence type="ECO:0000259" key="5">
    <source>
        <dbReference type="PROSITE" id="PS50893"/>
    </source>
</evidence>
<dbReference type="PROSITE" id="PS50096">
    <property type="entry name" value="IQ"/>
    <property type="match status" value="1"/>
</dbReference>
<dbReference type="SMART" id="SM00382">
    <property type="entry name" value="AAA"/>
    <property type="match status" value="2"/>
</dbReference>
<dbReference type="SUPFAM" id="SSF52540">
    <property type="entry name" value="P-loop containing nucleoside triphosphate hydrolases"/>
    <property type="match status" value="2"/>
</dbReference>
<feature type="domain" description="ABC transporter" evidence="5">
    <location>
        <begin position="29"/>
        <end position="361"/>
    </location>
</feature>
<proteinExistence type="predicted"/>
<dbReference type="CDD" id="cd03221">
    <property type="entry name" value="ABCF_EF-3"/>
    <property type="match status" value="1"/>
</dbReference>
<keyword evidence="2" id="KW-0547">Nucleotide-binding</keyword>
<feature type="domain" description="ABC transporter" evidence="5">
    <location>
        <begin position="469"/>
        <end position="692"/>
    </location>
</feature>
<evidence type="ECO:0000313" key="7">
    <source>
        <dbReference type="Proteomes" id="UP001050691"/>
    </source>
</evidence>
<dbReference type="EMBL" id="BPWL01000009">
    <property type="protein sequence ID" value="GJJ14443.1"/>
    <property type="molecule type" value="Genomic_DNA"/>
</dbReference>
<dbReference type="PANTHER" id="PTHR19211">
    <property type="entry name" value="ATP-BINDING TRANSPORT PROTEIN-RELATED"/>
    <property type="match status" value="1"/>
</dbReference>
<dbReference type="Pfam" id="PF12848">
    <property type="entry name" value="ABC_tran_Xtn"/>
    <property type="match status" value="1"/>
</dbReference>
<comment type="caution">
    <text evidence="6">The sequence shown here is derived from an EMBL/GenBank/DDBJ whole genome shotgun (WGS) entry which is preliminary data.</text>
</comment>
<evidence type="ECO:0000313" key="6">
    <source>
        <dbReference type="EMBL" id="GJJ14443.1"/>
    </source>
</evidence>
<dbReference type="PROSITE" id="PS00211">
    <property type="entry name" value="ABC_TRANSPORTER_1"/>
    <property type="match status" value="1"/>
</dbReference>
<reference evidence="6" key="1">
    <citation type="submission" date="2021-10" db="EMBL/GenBank/DDBJ databases">
        <title>De novo Genome Assembly of Clathrus columnatus (Basidiomycota, Fungi) Using Illumina and Nanopore Sequence Data.</title>
        <authorList>
            <person name="Ogiso-Tanaka E."/>
            <person name="Itagaki H."/>
            <person name="Hosoya T."/>
            <person name="Hosaka K."/>
        </authorList>
    </citation>
    <scope>NUCLEOTIDE SEQUENCE</scope>
    <source>
        <strain evidence="6">MO-923</strain>
    </source>
</reference>
<dbReference type="InterPro" id="IPR003593">
    <property type="entry name" value="AAA+_ATPase"/>
</dbReference>
<sequence>MSFDKYNLTHATSQQTRFNIVDDTNSKDIDLHGVNVSIGKLDILVDAHLKLTTGMHYVLVGRNGVGKSTLLRSIYDKIIPGLSKTLRILLLQQNYYEDNITQEEWDLSALDYVVKSDRVRTEAIRRSTTIIDRGTLVLREVLEKQSDPTVIAKAVRQLKHETRMEELAERMKMATLRSGARGLKARKELKALEEEVEEEKAKLVVVTEDDLKVGREIDEAVTMLSELDNALENMSASTSEVRAEALLLGLGFSKNSIRKPMATLSGGWRMRTMLASVLFQPCDIMLLDEPTNFLDMASLLWLENHLKESSKTTILLVSHDRTFADAIAEEIIVLRDKKLERFPGNLTAYEEVREENRQRLTKMKEAQGRQKAHMEQTIAGNIRAAKATGDDKKLKQAASRQKKLDERMGYEVGMRGGKFKLNRDLPGYHTTMRAEIEIPEDDAAAKMALPQIPLSELQFPGPLVSCDKVTVGYIKKDNPSMMTVVLQNISFTIHMHDRVALIGLNGAGKSTLVSVLVNQTSSDIHVQGSIQHHPRARIGYFSQTAVDMLPADTTALQYLAGREEPLHNAEEQELRKKLASLGLSGKTVSDLPLSRLSGGQKVRVALSKILHPPPHLLILDEVTTHLDADSILILTDELRKYEGAVLLVSHDRWFVKKVVEEESENEDEKKREGVNKVYMVGKGHVEELVTGIDEFEKRVRKKLKEK</sequence>
<protein>
    <recommendedName>
        <fullName evidence="5">ABC transporter domain-containing protein</fullName>
    </recommendedName>
</protein>
<accession>A0AAV5AP39</accession>
<dbReference type="GO" id="GO:0005524">
    <property type="term" value="F:ATP binding"/>
    <property type="evidence" value="ECO:0007669"/>
    <property type="project" value="UniProtKB-KW"/>
</dbReference>
<dbReference type="Pfam" id="PF00005">
    <property type="entry name" value="ABC_tran"/>
    <property type="match status" value="3"/>
</dbReference>
<gene>
    <name evidence="6" type="ORF">Clacol_008707</name>
</gene>
<evidence type="ECO:0000256" key="2">
    <source>
        <dbReference type="ARBA" id="ARBA00022741"/>
    </source>
</evidence>
<feature type="coiled-coil region" evidence="4">
    <location>
        <begin position="182"/>
        <end position="209"/>
    </location>
</feature>
<dbReference type="InterPro" id="IPR027417">
    <property type="entry name" value="P-loop_NTPase"/>
</dbReference>
<keyword evidence="1" id="KW-0677">Repeat</keyword>
<dbReference type="Proteomes" id="UP001050691">
    <property type="component" value="Unassembled WGS sequence"/>
</dbReference>
<keyword evidence="3" id="KW-0067">ATP-binding</keyword>
<dbReference type="PROSITE" id="PS50893">
    <property type="entry name" value="ABC_TRANSPORTER_2"/>
    <property type="match status" value="2"/>
</dbReference>
<dbReference type="Gene3D" id="3.40.50.300">
    <property type="entry name" value="P-loop containing nucleotide triphosphate hydrolases"/>
    <property type="match status" value="2"/>
</dbReference>
<keyword evidence="4" id="KW-0175">Coiled coil</keyword>
<dbReference type="InterPro" id="IPR032781">
    <property type="entry name" value="ABC_tran_Xtn"/>
</dbReference>
<evidence type="ECO:0000256" key="3">
    <source>
        <dbReference type="ARBA" id="ARBA00022840"/>
    </source>
</evidence>
<dbReference type="InterPro" id="IPR050611">
    <property type="entry name" value="ABCF"/>
</dbReference>
<dbReference type="InterPro" id="IPR017871">
    <property type="entry name" value="ABC_transporter-like_CS"/>
</dbReference>
<name>A0AAV5AP39_9AGAM</name>
<keyword evidence="7" id="KW-1185">Reference proteome</keyword>
<organism evidence="6 7">
    <name type="scientific">Clathrus columnatus</name>
    <dbReference type="NCBI Taxonomy" id="1419009"/>
    <lineage>
        <taxon>Eukaryota</taxon>
        <taxon>Fungi</taxon>
        <taxon>Dikarya</taxon>
        <taxon>Basidiomycota</taxon>
        <taxon>Agaricomycotina</taxon>
        <taxon>Agaricomycetes</taxon>
        <taxon>Phallomycetidae</taxon>
        <taxon>Phallales</taxon>
        <taxon>Clathraceae</taxon>
        <taxon>Clathrus</taxon>
    </lineage>
</organism>
<evidence type="ECO:0000256" key="4">
    <source>
        <dbReference type="SAM" id="Coils"/>
    </source>
</evidence>
<evidence type="ECO:0000256" key="1">
    <source>
        <dbReference type="ARBA" id="ARBA00022737"/>
    </source>
</evidence>
<dbReference type="GO" id="GO:0016887">
    <property type="term" value="F:ATP hydrolysis activity"/>
    <property type="evidence" value="ECO:0007669"/>
    <property type="project" value="InterPro"/>
</dbReference>
<dbReference type="InterPro" id="IPR003439">
    <property type="entry name" value="ABC_transporter-like_ATP-bd"/>
</dbReference>